<accession>A0A6B0YXQ3</accession>
<keyword evidence="3" id="KW-1003">Cell membrane</keyword>
<dbReference type="Gene3D" id="1.10.3720.10">
    <property type="entry name" value="MetI-like"/>
    <property type="match status" value="1"/>
</dbReference>
<sequence length="323" mass="36166">MARYILGRILSLILVLFVVSVVTFFLMHQVPGGPFDETKAPLPPAAKENILRKYGLDKPIHIQYLNYMKNAVLHFDFGIPYQQPTTTVTALIAKSWKVTAQVGLMTVLLAFGAGITLGIYAAYHQNSWIDNITTFIAMLGITVPSFVVAMWLILFFAVRLDWLPMGGWNASEFCLVGSRFVCTDWIMPVIAYALGPLAIIARYTRSSVVDVMRQDFTRTARAKGLGNRAIMLRHILRNALIPMVTALGVIIPNLLTGSIFIEAVFRINGLGKFFVTSIFNRDYPMIMALFLLIAFLWSLTYLFTDIIYTWIDPRVRLGAEGGA</sequence>
<feature type="domain" description="ABC transmembrane type-1" evidence="8">
    <location>
        <begin position="96"/>
        <end position="304"/>
    </location>
</feature>
<feature type="transmembrane region" description="Helical" evidence="7">
    <location>
        <begin position="135"/>
        <end position="158"/>
    </location>
</feature>
<dbReference type="PANTHER" id="PTHR30465:SF74">
    <property type="entry name" value="OLIGOPEPTIDE TRANSPORT SYSTEM PERMEASE PROTEIN OPPB"/>
    <property type="match status" value="1"/>
</dbReference>
<name>A0A6B0YXQ3_9CHLR</name>
<dbReference type="EMBL" id="VXRG01000175">
    <property type="protein sequence ID" value="MXY95846.1"/>
    <property type="molecule type" value="Genomic_DNA"/>
</dbReference>
<evidence type="ECO:0000256" key="1">
    <source>
        <dbReference type="ARBA" id="ARBA00004651"/>
    </source>
</evidence>
<dbReference type="SUPFAM" id="SSF161098">
    <property type="entry name" value="MetI-like"/>
    <property type="match status" value="1"/>
</dbReference>
<feature type="transmembrane region" description="Helical" evidence="7">
    <location>
        <begin position="240"/>
        <end position="265"/>
    </location>
</feature>
<comment type="similarity">
    <text evidence="7">Belongs to the binding-protein-dependent transport system permease family.</text>
</comment>
<feature type="transmembrane region" description="Helical" evidence="7">
    <location>
        <begin position="185"/>
        <end position="204"/>
    </location>
</feature>
<reference evidence="9" key="1">
    <citation type="submission" date="2019-09" db="EMBL/GenBank/DDBJ databases">
        <title>Characterisation of the sponge microbiome using genome-centric metagenomics.</title>
        <authorList>
            <person name="Engelberts J.P."/>
            <person name="Robbins S.J."/>
            <person name="De Goeij J.M."/>
            <person name="Aranda M."/>
            <person name="Bell S.C."/>
            <person name="Webster N.S."/>
        </authorList>
    </citation>
    <scope>NUCLEOTIDE SEQUENCE</scope>
    <source>
        <strain evidence="9">SB0664_bin_27</strain>
    </source>
</reference>
<evidence type="ECO:0000256" key="5">
    <source>
        <dbReference type="ARBA" id="ARBA00022989"/>
    </source>
</evidence>
<dbReference type="InterPro" id="IPR000515">
    <property type="entry name" value="MetI-like"/>
</dbReference>
<evidence type="ECO:0000256" key="6">
    <source>
        <dbReference type="ARBA" id="ARBA00023136"/>
    </source>
</evidence>
<dbReference type="Pfam" id="PF19300">
    <property type="entry name" value="BPD_transp_1_N"/>
    <property type="match status" value="1"/>
</dbReference>
<keyword evidence="4 7" id="KW-0812">Transmembrane</keyword>
<evidence type="ECO:0000256" key="7">
    <source>
        <dbReference type="RuleBase" id="RU363032"/>
    </source>
</evidence>
<evidence type="ECO:0000256" key="3">
    <source>
        <dbReference type="ARBA" id="ARBA00022475"/>
    </source>
</evidence>
<feature type="transmembrane region" description="Helical" evidence="7">
    <location>
        <begin position="102"/>
        <end position="123"/>
    </location>
</feature>
<evidence type="ECO:0000256" key="4">
    <source>
        <dbReference type="ARBA" id="ARBA00022692"/>
    </source>
</evidence>
<proteinExistence type="inferred from homology"/>
<dbReference type="Pfam" id="PF00528">
    <property type="entry name" value="BPD_transp_1"/>
    <property type="match status" value="1"/>
</dbReference>
<keyword evidence="5 7" id="KW-1133">Transmembrane helix</keyword>
<dbReference type="InterPro" id="IPR045621">
    <property type="entry name" value="BPD_transp_1_N"/>
</dbReference>
<dbReference type="PANTHER" id="PTHR30465">
    <property type="entry name" value="INNER MEMBRANE ABC TRANSPORTER"/>
    <property type="match status" value="1"/>
</dbReference>
<organism evidence="9">
    <name type="scientific">Caldilineaceae bacterium SB0664_bin_27</name>
    <dbReference type="NCBI Taxonomy" id="2605260"/>
    <lineage>
        <taxon>Bacteria</taxon>
        <taxon>Bacillati</taxon>
        <taxon>Chloroflexota</taxon>
        <taxon>Caldilineae</taxon>
        <taxon>Caldilineales</taxon>
        <taxon>Caldilineaceae</taxon>
    </lineage>
</organism>
<dbReference type="InterPro" id="IPR035906">
    <property type="entry name" value="MetI-like_sf"/>
</dbReference>
<dbReference type="CDD" id="cd06261">
    <property type="entry name" value="TM_PBP2"/>
    <property type="match status" value="1"/>
</dbReference>
<feature type="transmembrane region" description="Helical" evidence="7">
    <location>
        <begin position="9"/>
        <end position="27"/>
    </location>
</feature>
<dbReference type="AlphaFoldDB" id="A0A6B0YXQ3"/>
<dbReference type="GO" id="GO:0055085">
    <property type="term" value="P:transmembrane transport"/>
    <property type="evidence" value="ECO:0007669"/>
    <property type="project" value="InterPro"/>
</dbReference>
<dbReference type="GO" id="GO:0005886">
    <property type="term" value="C:plasma membrane"/>
    <property type="evidence" value="ECO:0007669"/>
    <property type="project" value="UniProtKB-SubCell"/>
</dbReference>
<keyword evidence="6 7" id="KW-0472">Membrane</keyword>
<evidence type="ECO:0000256" key="2">
    <source>
        <dbReference type="ARBA" id="ARBA00022448"/>
    </source>
</evidence>
<evidence type="ECO:0000313" key="9">
    <source>
        <dbReference type="EMBL" id="MXY95846.1"/>
    </source>
</evidence>
<comment type="caution">
    <text evidence="9">The sequence shown here is derived from an EMBL/GenBank/DDBJ whole genome shotgun (WGS) entry which is preliminary data.</text>
</comment>
<feature type="transmembrane region" description="Helical" evidence="7">
    <location>
        <begin position="285"/>
        <end position="308"/>
    </location>
</feature>
<dbReference type="PROSITE" id="PS50928">
    <property type="entry name" value="ABC_TM1"/>
    <property type="match status" value="1"/>
</dbReference>
<comment type="subcellular location">
    <subcellularLocation>
        <location evidence="1 7">Cell membrane</location>
        <topology evidence="1 7">Multi-pass membrane protein</topology>
    </subcellularLocation>
</comment>
<gene>
    <name evidence="9" type="ORF">F4Y42_20595</name>
</gene>
<evidence type="ECO:0000259" key="8">
    <source>
        <dbReference type="PROSITE" id="PS50928"/>
    </source>
</evidence>
<keyword evidence="2 7" id="KW-0813">Transport</keyword>
<protein>
    <submittedName>
        <fullName evidence="9">ABC transporter permease</fullName>
    </submittedName>
</protein>